<evidence type="ECO:0000256" key="1">
    <source>
        <dbReference type="SAM" id="Phobius"/>
    </source>
</evidence>
<dbReference type="AlphaFoldDB" id="A0A1M6MAJ2"/>
<dbReference type="STRING" id="1121322.SAMN02745136_00922"/>
<feature type="transmembrane region" description="Helical" evidence="1">
    <location>
        <begin position="154"/>
        <end position="177"/>
    </location>
</feature>
<dbReference type="RefSeq" id="WP_073273378.1">
    <property type="nucleotide sequence ID" value="NZ_FRAC01000007.1"/>
</dbReference>
<evidence type="ECO:0000313" key="3">
    <source>
        <dbReference type="Proteomes" id="UP000184386"/>
    </source>
</evidence>
<accession>A0A1M6MAJ2</accession>
<feature type="transmembrane region" description="Helical" evidence="1">
    <location>
        <begin position="189"/>
        <end position="209"/>
    </location>
</feature>
<gene>
    <name evidence="2" type="ORF">SAMN02745136_00922</name>
</gene>
<organism evidence="2 3">
    <name type="scientific">Anaerocolumna jejuensis DSM 15929</name>
    <dbReference type="NCBI Taxonomy" id="1121322"/>
    <lineage>
        <taxon>Bacteria</taxon>
        <taxon>Bacillati</taxon>
        <taxon>Bacillota</taxon>
        <taxon>Clostridia</taxon>
        <taxon>Lachnospirales</taxon>
        <taxon>Lachnospiraceae</taxon>
        <taxon>Anaerocolumna</taxon>
    </lineage>
</organism>
<feature type="transmembrane region" description="Helical" evidence="1">
    <location>
        <begin position="38"/>
        <end position="58"/>
    </location>
</feature>
<dbReference type="OrthoDB" id="2083198at2"/>
<keyword evidence="1" id="KW-0472">Membrane</keyword>
<keyword evidence="1" id="KW-0812">Transmembrane</keyword>
<dbReference type="EMBL" id="FRAC01000007">
    <property type="protein sequence ID" value="SHJ80441.1"/>
    <property type="molecule type" value="Genomic_DNA"/>
</dbReference>
<feature type="transmembrane region" description="Helical" evidence="1">
    <location>
        <begin position="12"/>
        <end position="32"/>
    </location>
</feature>
<name>A0A1M6MAJ2_9FIRM</name>
<reference evidence="2 3" key="1">
    <citation type="submission" date="2016-11" db="EMBL/GenBank/DDBJ databases">
        <authorList>
            <person name="Jaros S."/>
            <person name="Januszkiewicz K."/>
            <person name="Wedrychowicz H."/>
        </authorList>
    </citation>
    <scope>NUCLEOTIDE SEQUENCE [LARGE SCALE GENOMIC DNA]</scope>
    <source>
        <strain evidence="2 3">DSM 15929</strain>
    </source>
</reference>
<evidence type="ECO:0000313" key="2">
    <source>
        <dbReference type="EMBL" id="SHJ80441.1"/>
    </source>
</evidence>
<protein>
    <submittedName>
        <fullName evidence="2">Uncharacterized protein</fullName>
    </submittedName>
</protein>
<keyword evidence="3" id="KW-1185">Reference proteome</keyword>
<proteinExistence type="predicted"/>
<dbReference type="Proteomes" id="UP000184386">
    <property type="component" value="Unassembled WGS sequence"/>
</dbReference>
<sequence>MKDIFGIYNIRSRISVVIVFLAPLIIQSYILVPEIRNLSSTLIITFVAYALSGLIILFSRRKSGKILNECFPNGLPAQQYLMPSNSHLNKCVKERYYNFFKNHLADFTLSQNDEEMKKQTDSAVTWLISQTRNSSKFPLIAEENMDLGFAYNLLGIKSIGICLCTLMLIFNSITIVAYCKFDLTINLNLVIYCLISDVLCLMMWIILINKSLVISCAKKYAHALLSSCDAPELNTDLNK</sequence>
<keyword evidence="1" id="KW-1133">Transmembrane helix</keyword>